<dbReference type="PANTHER" id="PTHR46635">
    <property type="entry name" value="GLYCOSYL TRANSFERASE FAMILY 1 PROTEIN"/>
    <property type="match status" value="1"/>
</dbReference>
<reference evidence="6" key="2">
    <citation type="journal article" date="2023" name="Int. J. Mol. Sci.">
        <title>De Novo Assembly and Annotation of 11 Diverse Shrub Willow (Salix) Genomes Reveals Novel Gene Organization in Sex-Linked Regions.</title>
        <authorList>
            <person name="Hyden B."/>
            <person name="Feng K."/>
            <person name="Yates T.B."/>
            <person name="Jawdy S."/>
            <person name="Cereghino C."/>
            <person name="Smart L.B."/>
            <person name="Muchero W."/>
        </authorList>
    </citation>
    <scope>NUCLEOTIDE SEQUENCE</scope>
    <source>
        <tissue evidence="6">Shoot tip</tissue>
    </source>
</reference>
<dbReference type="OrthoDB" id="1592604at2759"/>
<evidence type="ECO:0000313" key="6">
    <source>
        <dbReference type="EMBL" id="KAJ6717575.1"/>
    </source>
</evidence>
<dbReference type="SUPFAM" id="SSF53756">
    <property type="entry name" value="UDP-Glycosyltransferase/glycogen phosphorylase"/>
    <property type="match status" value="1"/>
</dbReference>
<accession>A0A9Q0TTK0</accession>
<proteinExistence type="predicted"/>
<comment type="caution">
    <text evidence="6">The sequence shown here is derived from an EMBL/GenBank/DDBJ whole genome shotgun (WGS) entry which is preliminary data.</text>
</comment>
<feature type="transmembrane region" description="Helical" evidence="3">
    <location>
        <begin position="87"/>
        <end position="107"/>
    </location>
</feature>
<evidence type="ECO:0000256" key="3">
    <source>
        <dbReference type="SAM" id="Phobius"/>
    </source>
</evidence>
<keyword evidence="3" id="KW-0472">Membrane</keyword>
<keyword evidence="3" id="KW-0812">Transmembrane</keyword>
<dbReference type="EMBL" id="JAPFFK010000014">
    <property type="protein sequence ID" value="KAJ6717575.1"/>
    <property type="molecule type" value="Genomic_DNA"/>
</dbReference>
<dbReference type="GO" id="GO:0016757">
    <property type="term" value="F:glycosyltransferase activity"/>
    <property type="evidence" value="ECO:0007669"/>
    <property type="project" value="UniProtKB-KW"/>
</dbReference>
<dbReference type="InterPro" id="IPR058941">
    <property type="entry name" value="HTH_AT3G52170-like"/>
</dbReference>
<name>A0A9Q0TTK0_SALPP</name>
<dbReference type="InterPro" id="IPR001296">
    <property type="entry name" value="Glyco_trans_1"/>
</dbReference>
<evidence type="ECO:0000259" key="4">
    <source>
        <dbReference type="Pfam" id="PF00534"/>
    </source>
</evidence>
<keyword evidence="1" id="KW-0328">Glycosyltransferase</keyword>
<dbReference type="Gene3D" id="3.40.50.2000">
    <property type="entry name" value="Glycogen Phosphorylase B"/>
    <property type="match status" value="1"/>
</dbReference>
<sequence length="1486" mass="168050">MNRNHHHQSELPDSPAINVGSEGVSDQNFHSIRDRFLFKRNPNPSTNSPPKSSKSPPDRLRRWHPYTNKSNYRKGGWFSCIPFRGIYLLYFVIFFAVLAFVLASILLQSSITGMVVFSKGWVDYRRSIREGLKSGTTLRFVPGLRSRLLLEGHGLDHVREQANRVGLRPPRLAVILGNMKKDPQSLMLLSVMKNLQKLGYELKIYALGNGETRTMWEDIGGRISILRPKQYELIDWSIFEGVMVDSLEAKEVVSSLTREPFQSIPLVWIIQEDTLANRLPVYQDMNLQHLVSHWRNTFNRANVVVFPDFTLPMLYSVLDTGNFFVIPGSPVDVWAAESYSKTHDKHQLRVDHGFSEDDLVVLVVGSSFFYDELSWDYTVALHTLGPILAKYARSKDAEGSFKFVFLCGNSTDDDAFQEVVSHVGLHHSSVRHYGLNGDANSVLLVADIVLYGSSQDEQGFPPVLIRAMTLGIPVIAPDIPTMKKYVSDGAHGIFFSKYNLEALTRAFSLLISNGKLSKYAETVAFSGRLLAKNMLASECITGYARLLENMLSFPSDTLLPGPVSKLEQREWEWNLFSKELEQETDDLSGMDESIFSSRETSIVYSLEKEWSKLFNSTIISENGTEILVPDIPTKSDWDVLMEIESFEEYERVVKEELEERMDKTLGLWDDIYRNARKSEKLKFEANERDEGELERTGQPVCIYEIYDGAGAWPLLHHGSLYRGLSLSTKARRSRSDDVDAVARLPLLNESYYKNILCEIGGMFSIAIRVDGIHKRPWIGFQSWHAAGRKVSLSFKAEKVLEEKTQEENKDVMYFWARLGIDGGVTGSNEELSFWSMCDVLNGGHCRTAFEDAFRQMYGLPSYLEALPPMPQDGGHWSALHSWVMPTPSFLEFIMFSRMFVDSLDALQSNSSQVNKCLLSLTVLEEKHCYCRIMEVLVNVWAYHSARKMVYIDPHTGSVEEQHPIKQRKGITWKKYFNLTVLKSMDEDLAEAADDGDHPRERWLWPLTGEVHWQGIYEREREERYRIKMDKKRKIKEKLVESYIQAVKQCHTSFEVLFNHSNYIGSNDSKAQNLIPVVSVSPKYQGGWVGQTFALAKSNDSGGKKSRIRRSKEERKGMVESFIKKYQSLNNGNFPSLNLTHKEVGGSFYTVREIVREIIQENRVLGPGKLPLEEQYNDLFVEQYPLGTISTEPLISLRISPNGRPEPDHHESSSEALDLISEQHDEPEQQGFDNGKIINRSHVIVRIEEADKPRVVEVQVTEPLETEKRMEEVEASRAKVTQITDVMVETFPLPPATKPAGNLNGNSSNVRGVNGILEDKDVGKVLLEPEQDPENGISLPDGISSLHNICLVDDNEVSSHDSSLVDDKEVEKPAVPLLEQGFDLASEKAVENLAVLAMGSPNASVTKEGIVQDAEANIDVKVKSSHDEKANAETNVINAQNGIQTISSTVGSSQLIAKEVEMKDEASFQHREDSQKQSSSTLNRINL</sequence>
<dbReference type="Pfam" id="PF00534">
    <property type="entry name" value="Glycos_transf_1"/>
    <property type="match status" value="1"/>
</dbReference>
<feature type="compositionally biased region" description="Basic and acidic residues" evidence="2">
    <location>
        <begin position="1462"/>
        <end position="1474"/>
    </location>
</feature>
<reference evidence="6" key="1">
    <citation type="submission" date="2022-11" db="EMBL/GenBank/DDBJ databases">
        <authorList>
            <person name="Hyden B.L."/>
            <person name="Feng K."/>
            <person name="Yates T."/>
            <person name="Jawdy S."/>
            <person name="Smart L.B."/>
            <person name="Muchero W."/>
        </authorList>
    </citation>
    <scope>NUCLEOTIDE SEQUENCE</scope>
    <source>
        <tissue evidence="6">Shoot tip</tissue>
    </source>
</reference>
<keyword evidence="6" id="KW-0808">Transferase</keyword>
<dbReference type="Pfam" id="PF25896">
    <property type="entry name" value="HTH_AT3G52170"/>
    <property type="match status" value="1"/>
</dbReference>
<feature type="region of interest" description="Disordered" evidence="2">
    <location>
        <begin position="1"/>
        <end position="20"/>
    </location>
</feature>
<gene>
    <name evidence="6" type="ORF">OIU79_005697</name>
</gene>
<protein>
    <submittedName>
        <fullName evidence="6">GLYCOSYL TRANSFERASE FAMILY 1 PROTEIN</fullName>
    </submittedName>
</protein>
<feature type="domain" description="AT3G52170-like helix-turn-helix" evidence="5">
    <location>
        <begin position="1110"/>
        <end position="1158"/>
    </location>
</feature>
<organism evidence="6 7">
    <name type="scientific">Salix purpurea</name>
    <name type="common">Purple osier willow</name>
    <dbReference type="NCBI Taxonomy" id="77065"/>
    <lineage>
        <taxon>Eukaryota</taxon>
        <taxon>Viridiplantae</taxon>
        <taxon>Streptophyta</taxon>
        <taxon>Embryophyta</taxon>
        <taxon>Tracheophyta</taxon>
        <taxon>Spermatophyta</taxon>
        <taxon>Magnoliopsida</taxon>
        <taxon>eudicotyledons</taxon>
        <taxon>Gunneridae</taxon>
        <taxon>Pentapetalae</taxon>
        <taxon>rosids</taxon>
        <taxon>fabids</taxon>
        <taxon>Malpighiales</taxon>
        <taxon>Salicaceae</taxon>
        <taxon>Saliceae</taxon>
        <taxon>Salix</taxon>
    </lineage>
</organism>
<evidence type="ECO:0000259" key="5">
    <source>
        <dbReference type="Pfam" id="PF25896"/>
    </source>
</evidence>
<dbReference type="PANTHER" id="PTHR46635:SF2">
    <property type="entry name" value="GLYCOSYL TRANSFERASE FAMILY 1 DOMAIN-CONTAINING PROTEIN"/>
    <property type="match status" value="1"/>
</dbReference>
<dbReference type="Proteomes" id="UP001151532">
    <property type="component" value="Chromosome 10"/>
</dbReference>
<keyword evidence="3" id="KW-1133">Transmembrane helix</keyword>
<feature type="compositionally biased region" description="Polar residues" evidence="2">
    <location>
        <begin position="1475"/>
        <end position="1486"/>
    </location>
</feature>
<feature type="domain" description="Glycosyl transferase family 1" evidence="4">
    <location>
        <begin position="404"/>
        <end position="519"/>
    </location>
</feature>
<feature type="region of interest" description="Disordered" evidence="2">
    <location>
        <begin position="38"/>
        <end position="65"/>
    </location>
</feature>
<evidence type="ECO:0000256" key="2">
    <source>
        <dbReference type="SAM" id="MobiDB-lite"/>
    </source>
</evidence>
<feature type="region of interest" description="Disordered" evidence="2">
    <location>
        <begin position="1462"/>
        <end position="1486"/>
    </location>
</feature>
<evidence type="ECO:0000256" key="1">
    <source>
        <dbReference type="ARBA" id="ARBA00022676"/>
    </source>
</evidence>
<feature type="compositionally biased region" description="Low complexity" evidence="2">
    <location>
        <begin position="41"/>
        <end position="55"/>
    </location>
</feature>
<keyword evidence="7" id="KW-1185">Reference proteome</keyword>
<evidence type="ECO:0000313" key="7">
    <source>
        <dbReference type="Proteomes" id="UP001151532"/>
    </source>
</evidence>